<sequence length="68" mass="8019">MYIYIHIHTWVSVYLQSIYLYLSVYLQSIYLYLSVYPSVFNELCIHIERARRGVSDVEKANGDGVVTR</sequence>
<keyword evidence="1" id="KW-0472">Membrane</keyword>
<keyword evidence="3" id="KW-1185">Reference proteome</keyword>
<keyword evidence="1" id="KW-0812">Transmembrane</keyword>
<dbReference type="VEuPathDB" id="ToxoDB:CSUI_003385"/>
<gene>
    <name evidence="2" type="ORF">CSUI_003385</name>
</gene>
<protein>
    <recommendedName>
        <fullName evidence="4">Transmembrane protein</fullName>
    </recommendedName>
</protein>
<organism evidence="2 3">
    <name type="scientific">Cystoisospora suis</name>
    <dbReference type="NCBI Taxonomy" id="483139"/>
    <lineage>
        <taxon>Eukaryota</taxon>
        <taxon>Sar</taxon>
        <taxon>Alveolata</taxon>
        <taxon>Apicomplexa</taxon>
        <taxon>Conoidasida</taxon>
        <taxon>Coccidia</taxon>
        <taxon>Eucoccidiorida</taxon>
        <taxon>Eimeriorina</taxon>
        <taxon>Sarcocystidae</taxon>
        <taxon>Cystoisospora</taxon>
    </lineage>
</organism>
<evidence type="ECO:0000313" key="2">
    <source>
        <dbReference type="EMBL" id="PHJ22765.1"/>
    </source>
</evidence>
<reference evidence="2 3" key="1">
    <citation type="journal article" date="2017" name="Int. J. Parasitol.">
        <title>The genome of the protozoan parasite Cystoisospora suis and a reverse vaccinology approach to identify vaccine candidates.</title>
        <authorList>
            <person name="Palmieri N."/>
            <person name="Shrestha A."/>
            <person name="Ruttkowski B."/>
            <person name="Beck T."/>
            <person name="Vogl C."/>
            <person name="Tomley F."/>
            <person name="Blake D.P."/>
            <person name="Joachim A."/>
        </authorList>
    </citation>
    <scope>NUCLEOTIDE SEQUENCE [LARGE SCALE GENOMIC DNA]</scope>
    <source>
        <strain evidence="2 3">Wien I</strain>
    </source>
</reference>
<proteinExistence type="predicted"/>
<evidence type="ECO:0008006" key="4">
    <source>
        <dbReference type="Google" id="ProtNLM"/>
    </source>
</evidence>
<dbReference type="GeneID" id="94426794"/>
<accession>A0A2C6L530</accession>
<dbReference type="RefSeq" id="XP_067924442.1">
    <property type="nucleotide sequence ID" value="XM_068063583.1"/>
</dbReference>
<name>A0A2C6L530_9APIC</name>
<dbReference type="AlphaFoldDB" id="A0A2C6L530"/>
<comment type="caution">
    <text evidence="2">The sequence shown here is derived from an EMBL/GenBank/DDBJ whole genome shotgun (WGS) entry which is preliminary data.</text>
</comment>
<feature type="transmembrane region" description="Helical" evidence="1">
    <location>
        <begin position="12"/>
        <end position="33"/>
    </location>
</feature>
<keyword evidence="1" id="KW-1133">Transmembrane helix</keyword>
<dbReference type="Proteomes" id="UP000221165">
    <property type="component" value="Unassembled WGS sequence"/>
</dbReference>
<evidence type="ECO:0000313" key="3">
    <source>
        <dbReference type="Proteomes" id="UP000221165"/>
    </source>
</evidence>
<evidence type="ECO:0000256" key="1">
    <source>
        <dbReference type="SAM" id="Phobius"/>
    </source>
</evidence>
<dbReference type="EMBL" id="MIGC01001495">
    <property type="protein sequence ID" value="PHJ22765.1"/>
    <property type="molecule type" value="Genomic_DNA"/>
</dbReference>